<dbReference type="InterPro" id="IPR047778">
    <property type="entry name" value="STM4014-like"/>
</dbReference>
<sequence>MSAGLPEPIIVSYEQLLAGIPLHAAAERAGLPTGITPFIRLDAPGEHFGVERALIALGSPQHDDGDALLPLRERRDPYRLSEQAALSLEEQPIRLMHPSQWFRGFCRLLDRIRKEAAEAWPQVRFWHDPADIATMFDKRACHRRLGAAGVKVPALLAETETLTGYEAVREAMLNKRMHRVFLKLAFGSGASGIIAYQINPRTGAEIATTTMGAEVYVQRPGIFYNSKKVRSLTDSEQIRTLIGYLCGHGVHAERWIPKASLNGRPLDLRQLVAFGEAGHAVVRIGESPITNLHLRSRRVSPAESGLSHEALTAAKNEALAVMRAFPASSSAGIDVLTDRNTGQAYIADVNPFGDLLRRVLHDGLDPYAWEMKRWMEVGAVEDDMTGSLQGGTQA</sequence>
<reference evidence="2" key="1">
    <citation type="journal article" date="2019" name="Int. J. Syst. Evol. Microbiol.">
        <title>The Global Catalogue of Microorganisms (GCM) 10K type strain sequencing project: providing services to taxonomists for standard genome sequencing and annotation.</title>
        <authorList>
            <consortium name="The Broad Institute Genomics Platform"/>
            <consortium name="The Broad Institute Genome Sequencing Center for Infectious Disease"/>
            <person name="Wu L."/>
            <person name="Ma J."/>
        </authorList>
    </citation>
    <scope>NUCLEOTIDE SEQUENCE [LARGE SCALE GENOMIC DNA]</scope>
    <source>
        <strain evidence="2">CCM 8702</strain>
    </source>
</reference>
<accession>A0ABQ1ZRW8</accession>
<evidence type="ECO:0000313" key="2">
    <source>
        <dbReference type="Proteomes" id="UP000605427"/>
    </source>
</evidence>
<dbReference type="EMBL" id="BMDD01000001">
    <property type="protein sequence ID" value="GGH72443.1"/>
    <property type="molecule type" value="Genomic_DNA"/>
</dbReference>
<protein>
    <recommendedName>
        <fullName evidence="3">ATP-grasp domain-containing protein</fullName>
    </recommendedName>
</protein>
<keyword evidence="2" id="KW-1185">Reference proteome</keyword>
<dbReference type="SUPFAM" id="SSF56059">
    <property type="entry name" value="Glutathione synthetase ATP-binding domain-like"/>
    <property type="match status" value="1"/>
</dbReference>
<dbReference type="Proteomes" id="UP000605427">
    <property type="component" value="Unassembled WGS sequence"/>
</dbReference>
<evidence type="ECO:0008006" key="3">
    <source>
        <dbReference type="Google" id="ProtNLM"/>
    </source>
</evidence>
<comment type="caution">
    <text evidence="1">The sequence shown here is derived from an EMBL/GenBank/DDBJ whole genome shotgun (WGS) entry which is preliminary data.</text>
</comment>
<organism evidence="1 2">
    <name type="scientific">Saccharibacillus endophyticus</name>
    <dbReference type="NCBI Taxonomy" id="2060666"/>
    <lineage>
        <taxon>Bacteria</taxon>
        <taxon>Bacillati</taxon>
        <taxon>Bacillota</taxon>
        <taxon>Bacilli</taxon>
        <taxon>Bacillales</taxon>
        <taxon>Paenibacillaceae</taxon>
        <taxon>Saccharibacillus</taxon>
    </lineage>
</organism>
<name>A0ABQ1ZRW8_9BACL</name>
<proteinExistence type="predicted"/>
<gene>
    <name evidence="1" type="ORF">GCM10007362_10570</name>
</gene>
<evidence type="ECO:0000313" key="1">
    <source>
        <dbReference type="EMBL" id="GGH72443.1"/>
    </source>
</evidence>
<dbReference type="NCBIfam" id="NF038074">
    <property type="entry name" value="fam_STM4014"/>
    <property type="match status" value="1"/>
</dbReference>